<comment type="caution">
    <text evidence="1">The sequence shown here is derived from an EMBL/GenBank/DDBJ whole genome shotgun (WGS) entry which is preliminary data.</text>
</comment>
<accession>A0A147IY20</accession>
<dbReference type="AlphaFoldDB" id="A0A147IY20"/>
<evidence type="ECO:0000313" key="1">
    <source>
        <dbReference type="EMBL" id="KTW00678.1"/>
    </source>
</evidence>
<reference evidence="1 2" key="1">
    <citation type="journal article" date="2016" name="Front. Microbiol.">
        <title>Genomic Resource of Rice Seed Associated Bacteria.</title>
        <authorList>
            <person name="Midha S."/>
            <person name="Bansal K."/>
            <person name="Sharma S."/>
            <person name="Kumar N."/>
            <person name="Patil P.P."/>
            <person name="Chaudhry V."/>
            <person name="Patil P.B."/>
        </authorList>
    </citation>
    <scope>NUCLEOTIDE SEQUENCE [LARGE SCALE GENOMIC DNA]</scope>
    <source>
        <strain evidence="1 2">NS355</strain>
    </source>
</reference>
<dbReference type="Proteomes" id="UP000073923">
    <property type="component" value="Unassembled WGS sequence"/>
</dbReference>
<name>A0A147IY20_9SPHN</name>
<organism evidence="1 2">
    <name type="scientific">Sphingomonas yabuuchiae</name>
    <dbReference type="NCBI Taxonomy" id="172044"/>
    <lineage>
        <taxon>Bacteria</taxon>
        <taxon>Pseudomonadati</taxon>
        <taxon>Pseudomonadota</taxon>
        <taxon>Alphaproteobacteria</taxon>
        <taxon>Sphingomonadales</taxon>
        <taxon>Sphingomonadaceae</taxon>
        <taxon>Sphingomonas</taxon>
    </lineage>
</organism>
<gene>
    <name evidence="1" type="ORF">NS355_03395</name>
</gene>
<dbReference type="EMBL" id="LDTF01000009">
    <property type="protein sequence ID" value="KTW00678.1"/>
    <property type="molecule type" value="Genomic_DNA"/>
</dbReference>
<sequence length="72" mass="8152">MSIVFDNYAFKKHPTKAIALGQDIFLMNILWAHEWEAEWIKLARGQDADPYVVGFFIPISVSSISDTALNIP</sequence>
<evidence type="ECO:0000313" key="2">
    <source>
        <dbReference type="Proteomes" id="UP000073923"/>
    </source>
</evidence>
<proteinExistence type="predicted"/>
<protein>
    <submittedName>
        <fullName evidence="1">Uncharacterized protein</fullName>
    </submittedName>
</protein>
<dbReference type="PATRIC" id="fig|172044.3.peg.3354"/>